<name>A0ABW0RZP1_9BURK</name>
<evidence type="ECO:0000313" key="2">
    <source>
        <dbReference type="Proteomes" id="UP001596086"/>
    </source>
</evidence>
<dbReference type="EMBL" id="JBHSMZ010000009">
    <property type="protein sequence ID" value="MFC5549714.1"/>
    <property type="molecule type" value="Genomic_DNA"/>
</dbReference>
<accession>A0ABW0RZP1</accession>
<gene>
    <name evidence="1" type="ORF">ACFPO9_14450</name>
</gene>
<proteinExistence type="predicted"/>
<comment type="caution">
    <text evidence="1">The sequence shown here is derived from an EMBL/GenBank/DDBJ whole genome shotgun (WGS) entry which is preliminary data.</text>
</comment>
<protein>
    <submittedName>
        <fullName evidence="1">Uncharacterized protein</fullName>
    </submittedName>
</protein>
<reference evidence="2" key="1">
    <citation type="journal article" date="2019" name="Int. J. Syst. Evol. Microbiol.">
        <title>The Global Catalogue of Microorganisms (GCM) 10K type strain sequencing project: providing services to taxonomists for standard genome sequencing and annotation.</title>
        <authorList>
            <consortium name="The Broad Institute Genomics Platform"/>
            <consortium name="The Broad Institute Genome Sequencing Center for Infectious Disease"/>
            <person name="Wu L."/>
            <person name="Ma J."/>
        </authorList>
    </citation>
    <scope>NUCLEOTIDE SEQUENCE [LARGE SCALE GENOMIC DNA]</scope>
    <source>
        <strain evidence="2">CGMCC 4.5798</strain>
    </source>
</reference>
<dbReference type="Proteomes" id="UP001596086">
    <property type="component" value="Unassembled WGS sequence"/>
</dbReference>
<dbReference type="RefSeq" id="WP_379771835.1">
    <property type="nucleotide sequence ID" value="NZ_JBHSMZ010000009.1"/>
</dbReference>
<sequence length="344" mass="37894">MQATLTERYLLSMPGALEACMLAVRTGLDAELQRAQPVKLGKPYPLGQCLEISKAFTQRLSSLDEASLPADAVAGLRAFRAFLRAGGIMRRVWGDLRGQYFQNAFQVGTLYVDVANDTVSPAKPKVEILPFDEAGLTPIRDFEHFSRIARVYWGHEVYPNHVLPELAPYCPLIHVAPDGVVTLRESSQYMLALTCSQGFAPSEAALRQASMPDALFARICKVLRKAGHAVPGNPVQGRDRGLGCCQEYRASRRDQAPALAAHVARQVWQLNLHLASISNEETMPIIKIEDKEYELDSLSAEARAQLANIRFVDQELARLQATMGALRTAREVYVNALKAALPPA</sequence>
<organism evidence="1 2">
    <name type="scientific">Massilia aerilata</name>
    <dbReference type="NCBI Taxonomy" id="453817"/>
    <lineage>
        <taxon>Bacteria</taxon>
        <taxon>Pseudomonadati</taxon>
        <taxon>Pseudomonadota</taxon>
        <taxon>Betaproteobacteria</taxon>
        <taxon>Burkholderiales</taxon>
        <taxon>Oxalobacteraceae</taxon>
        <taxon>Telluria group</taxon>
        <taxon>Massilia</taxon>
    </lineage>
</organism>
<keyword evidence="2" id="KW-1185">Reference proteome</keyword>
<evidence type="ECO:0000313" key="1">
    <source>
        <dbReference type="EMBL" id="MFC5549714.1"/>
    </source>
</evidence>